<dbReference type="AlphaFoldDB" id="A0A285PUG9"/>
<dbReference type="RefSeq" id="WP_096240814.1">
    <property type="nucleotide sequence ID" value="NZ_LT907978.1"/>
</dbReference>
<sequence>METRSRKRSNIYKGSISYSNLWDTLERRGLKRSNLLDKESFNLSPALVNKLRHDRNVNIDTIMYLCEKLDCQVCDIVEYKK</sequence>
<evidence type="ECO:0000259" key="1">
    <source>
        <dbReference type="Pfam" id="PF13443"/>
    </source>
</evidence>
<dbReference type="InterPro" id="IPR001387">
    <property type="entry name" value="Cro/C1-type_HTH"/>
</dbReference>
<feature type="domain" description="HTH cro/C1-type" evidence="1">
    <location>
        <begin position="20"/>
        <end position="80"/>
    </location>
</feature>
<name>A0A285PUG9_9FIRM</name>
<dbReference type="KEGG" id="ehl:EHLA_2211"/>
<reference evidence="3" key="1">
    <citation type="submission" date="2017-09" db="EMBL/GenBank/DDBJ databases">
        <authorList>
            <person name="Shetty A S."/>
        </authorList>
    </citation>
    <scope>NUCLEOTIDE SEQUENCE [LARGE SCALE GENOMIC DNA]</scope>
</reference>
<gene>
    <name evidence="2" type="ORF">EHLA_2211</name>
</gene>
<dbReference type="EMBL" id="LT907978">
    <property type="protein sequence ID" value="SOB72842.1"/>
    <property type="molecule type" value="Genomic_DNA"/>
</dbReference>
<keyword evidence="2" id="KW-0238">DNA-binding</keyword>
<dbReference type="GO" id="GO:0003677">
    <property type="term" value="F:DNA binding"/>
    <property type="evidence" value="ECO:0007669"/>
    <property type="project" value="UniProtKB-KW"/>
</dbReference>
<dbReference type="Proteomes" id="UP000217549">
    <property type="component" value="Chromosome I"/>
</dbReference>
<keyword evidence="3" id="KW-1185">Reference proteome</keyword>
<dbReference type="Pfam" id="PF13443">
    <property type="entry name" value="HTH_26"/>
    <property type="match status" value="1"/>
</dbReference>
<evidence type="ECO:0000313" key="3">
    <source>
        <dbReference type="Proteomes" id="UP000217549"/>
    </source>
</evidence>
<protein>
    <submittedName>
        <fullName evidence="2">Cro/C1-type HTH DNA-binding domain</fullName>
    </submittedName>
</protein>
<accession>A0A285PUG9</accession>
<proteinExistence type="predicted"/>
<organism evidence="2 3">
    <name type="scientific">Anaerobutyricum hallii</name>
    <dbReference type="NCBI Taxonomy" id="39488"/>
    <lineage>
        <taxon>Bacteria</taxon>
        <taxon>Bacillati</taxon>
        <taxon>Bacillota</taxon>
        <taxon>Clostridia</taxon>
        <taxon>Lachnospirales</taxon>
        <taxon>Lachnospiraceae</taxon>
        <taxon>Anaerobutyricum</taxon>
    </lineage>
</organism>
<evidence type="ECO:0000313" key="2">
    <source>
        <dbReference type="EMBL" id="SOB72842.1"/>
    </source>
</evidence>